<keyword evidence="3" id="KW-1185">Reference proteome</keyword>
<comment type="caution">
    <text evidence="2">The sequence shown here is derived from an EMBL/GenBank/DDBJ whole genome shotgun (WGS) entry which is preliminary data.</text>
</comment>
<dbReference type="Proteomes" id="UP000215199">
    <property type="component" value="Unassembled WGS sequence"/>
</dbReference>
<evidence type="ECO:0000313" key="3">
    <source>
        <dbReference type="Proteomes" id="UP000215199"/>
    </source>
</evidence>
<protein>
    <submittedName>
        <fullName evidence="2">Uncharacterized protein</fullName>
    </submittedName>
</protein>
<evidence type="ECO:0000256" key="1">
    <source>
        <dbReference type="SAM" id="MobiDB-lite"/>
    </source>
</evidence>
<feature type="region of interest" description="Disordered" evidence="1">
    <location>
        <begin position="1"/>
        <end position="28"/>
    </location>
</feature>
<dbReference type="AlphaFoldDB" id="A0A229TFB5"/>
<organism evidence="2 3">
    <name type="scientific">Amycolatopsis vastitatis</name>
    <dbReference type="NCBI Taxonomy" id="1905142"/>
    <lineage>
        <taxon>Bacteria</taxon>
        <taxon>Bacillati</taxon>
        <taxon>Actinomycetota</taxon>
        <taxon>Actinomycetes</taxon>
        <taxon>Pseudonocardiales</taxon>
        <taxon>Pseudonocardiaceae</taxon>
        <taxon>Amycolatopsis</taxon>
    </lineage>
</organism>
<evidence type="ECO:0000313" key="2">
    <source>
        <dbReference type="EMBL" id="OXM69604.1"/>
    </source>
</evidence>
<gene>
    <name evidence="2" type="ORF">CF165_08835</name>
</gene>
<accession>A0A229TFB5</accession>
<dbReference type="EMBL" id="NMUL01000007">
    <property type="protein sequence ID" value="OXM69604.1"/>
    <property type="molecule type" value="Genomic_DNA"/>
</dbReference>
<name>A0A229TFB5_9PSEU</name>
<proteinExistence type="predicted"/>
<sequence>MSIQDRYGPDMTEGTGKMSSRRQSIGEERYSDADADLIRRQIGGTLLAEIGARNFVGMEDGLMFAFGPTRSSKVRKIIVKLNAADLYVSEVGYLKRPEYSWDVVDQAFDVHVDALRETVRRLAARGLDV</sequence>
<reference evidence="3" key="1">
    <citation type="submission" date="2017-07" db="EMBL/GenBank/DDBJ databases">
        <title>Comparative genome mining reveals phylogenetic distribution patterns of secondary metabolites in Amycolatopsis.</title>
        <authorList>
            <person name="Adamek M."/>
            <person name="Alanjary M."/>
            <person name="Sales-Ortells H."/>
            <person name="Goodfellow M."/>
            <person name="Bull A.T."/>
            <person name="Kalinowski J."/>
            <person name="Ziemert N."/>
        </authorList>
    </citation>
    <scope>NUCLEOTIDE SEQUENCE [LARGE SCALE GENOMIC DNA]</scope>
    <source>
        <strain evidence="3">H5</strain>
    </source>
</reference>